<reference evidence="1" key="1">
    <citation type="submission" date="2019-08" db="EMBL/GenBank/DDBJ databases">
        <authorList>
            <person name="Kucharzyk K."/>
            <person name="Murdoch R.W."/>
            <person name="Higgins S."/>
            <person name="Loffler F."/>
        </authorList>
    </citation>
    <scope>NUCLEOTIDE SEQUENCE</scope>
</reference>
<dbReference type="EMBL" id="VSSQ01089987">
    <property type="protein sequence ID" value="MPN36063.1"/>
    <property type="molecule type" value="Genomic_DNA"/>
</dbReference>
<organism evidence="1">
    <name type="scientific">bioreactor metagenome</name>
    <dbReference type="NCBI Taxonomy" id="1076179"/>
    <lineage>
        <taxon>unclassified sequences</taxon>
        <taxon>metagenomes</taxon>
        <taxon>ecological metagenomes</taxon>
    </lineage>
</organism>
<protein>
    <submittedName>
        <fullName evidence="1">Uncharacterized protein</fullName>
    </submittedName>
</protein>
<comment type="caution">
    <text evidence="1">The sequence shown here is derived from an EMBL/GenBank/DDBJ whole genome shotgun (WGS) entry which is preliminary data.</text>
</comment>
<evidence type="ECO:0000313" key="1">
    <source>
        <dbReference type="EMBL" id="MPN36063.1"/>
    </source>
</evidence>
<dbReference type="AlphaFoldDB" id="A0A645HKA4"/>
<accession>A0A645HKA4</accession>
<sequence length="166" mass="16781">MITCPARYWAAVDGDADFTIDRLGSGAVVGVVVVDGAESMVLLAGSVPWDVAVFLTLPSVTSSAVIVYTESAVQTSVAPGASVVLGQLTEPTFASVTPTPVSGTSPGLETSKVYWMVSPASDRPLPLTSTGVPACLTTEISGLLKVVVVLPGGLSPLVVTLLGPLV</sequence>
<proteinExistence type="predicted"/>
<name>A0A645HKA4_9ZZZZ</name>
<gene>
    <name evidence="1" type="ORF">SDC9_183568</name>
</gene>